<reference evidence="2 3" key="1">
    <citation type="journal article" date="2011" name="Front. Microbiol.">
        <title>Genomic signatures of strain selection and enhancement in Bacillus atrophaeus var. globigii, a historical biowarfare simulant.</title>
        <authorList>
            <person name="Gibbons H.S."/>
            <person name="Broomall S.M."/>
            <person name="McNew L.A."/>
            <person name="Daligault H."/>
            <person name="Chapman C."/>
            <person name="Bruce D."/>
            <person name="Karavis M."/>
            <person name="Krepps M."/>
            <person name="McGregor P.A."/>
            <person name="Hong C."/>
            <person name="Park K.H."/>
            <person name="Akmal A."/>
            <person name="Feldman A."/>
            <person name="Lin J.S."/>
            <person name="Chang W.E."/>
            <person name="Higgs B.W."/>
            <person name="Demirev P."/>
            <person name="Lindquist J."/>
            <person name="Liem A."/>
            <person name="Fochler E."/>
            <person name="Read T.D."/>
            <person name="Tapia R."/>
            <person name="Johnson S."/>
            <person name="Bishop-Lilly K.A."/>
            <person name="Detter C."/>
            <person name="Han C."/>
            <person name="Sozhamannan S."/>
            <person name="Rosenzweig C.N."/>
            <person name="Skowronski E.W."/>
        </authorList>
    </citation>
    <scope>NUCLEOTIDE SEQUENCE [LARGE SCALE GENOMIC DNA]</scope>
    <source>
        <strain evidence="2 3">PIT1</strain>
    </source>
</reference>
<dbReference type="OrthoDB" id="5741133at2"/>
<sequence>MRSVRFLLLIVMLGSSATAAAHQLKTAVTTVLFNDRTGNIEVMHRFSLHDAEHAVQVLFDKTADMHKSAATQQQFADYVLEHFAIRDLSQQPLELTTVGYQIDGAWFWVYQETPIVADLKGLEFRHNALQEIWRSQQNLLNVEGHGPLQSLAFTAESEWQSVQF</sequence>
<proteinExistence type="predicted"/>
<protein>
    <recommendedName>
        <fullName evidence="4">Orphan protein</fullName>
    </recommendedName>
</protein>
<evidence type="ECO:0000256" key="1">
    <source>
        <dbReference type="SAM" id="SignalP"/>
    </source>
</evidence>
<dbReference type="Pfam" id="PF20420">
    <property type="entry name" value="DUF6702"/>
    <property type="match status" value="1"/>
</dbReference>
<evidence type="ECO:0000313" key="3">
    <source>
        <dbReference type="Proteomes" id="UP000288279"/>
    </source>
</evidence>
<dbReference type="EMBL" id="PIQG01000004">
    <property type="protein sequence ID" value="RUO76423.1"/>
    <property type="molecule type" value="Genomic_DNA"/>
</dbReference>
<evidence type="ECO:0008006" key="4">
    <source>
        <dbReference type="Google" id="ProtNLM"/>
    </source>
</evidence>
<organism evidence="2 3">
    <name type="scientific">Pseudidiomarina taiwanensis</name>
    <dbReference type="NCBI Taxonomy" id="337250"/>
    <lineage>
        <taxon>Bacteria</taxon>
        <taxon>Pseudomonadati</taxon>
        <taxon>Pseudomonadota</taxon>
        <taxon>Gammaproteobacteria</taxon>
        <taxon>Alteromonadales</taxon>
        <taxon>Idiomarinaceae</taxon>
        <taxon>Pseudidiomarina</taxon>
    </lineage>
</organism>
<feature type="signal peptide" evidence="1">
    <location>
        <begin position="1"/>
        <end position="21"/>
    </location>
</feature>
<name>A0A432ZER0_9GAMM</name>
<feature type="chain" id="PRO_5019407608" description="Orphan protein" evidence="1">
    <location>
        <begin position="22"/>
        <end position="164"/>
    </location>
</feature>
<dbReference type="RefSeq" id="WP_126828134.1">
    <property type="nucleotide sequence ID" value="NZ_PIQG01000004.1"/>
</dbReference>
<accession>A0A432ZER0</accession>
<keyword evidence="3" id="KW-1185">Reference proteome</keyword>
<comment type="caution">
    <text evidence="2">The sequence shown here is derived from an EMBL/GenBank/DDBJ whole genome shotgun (WGS) entry which is preliminary data.</text>
</comment>
<dbReference type="Proteomes" id="UP000288279">
    <property type="component" value="Unassembled WGS sequence"/>
</dbReference>
<gene>
    <name evidence="2" type="ORF">CWI83_08670</name>
</gene>
<keyword evidence="1" id="KW-0732">Signal</keyword>
<dbReference type="InterPro" id="IPR046525">
    <property type="entry name" value="DUF6702"/>
</dbReference>
<evidence type="ECO:0000313" key="2">
    <source>
        <dbReference type="EMBL" id="RUO76423.1"/>
    </source>
</evidence>
<dbReference type="AlphaFoldDB" id="A0A432ZER0"/>